<evidence type="ECO:0000256" key="3">
    <source>
        <dbReference type="ARBA" id="ARBA00006672"/>
    </source>
</evidence>
<evidence type="ECO:0000256" key="4">
    <source>
        <dbReference type="ARBA" id="ARBA00022723"/>
    </source>
</evidence>
<evidence type="ECO:0000313" key="10">
    <source>
        <dbReference type="Proteomes" id="UP000694388"/>
    </source>
</evidence>
<dbReference type="GO" id="GO:0046872">
    <property type="term" value="F:metal ion binding"/>
    <property type="evidence" value="ECO:0007669"/>
    <property type="project" value="UniProtKB-KW"/>
</dbReference>
<dbReference type="InterPro" id="IPR001370">
    <property type="entry name" value="BIR_rpt"/>
</dbReference>
<dbReference type="PANTHER" id="PTHR46771">
    <property type="entry name" value="DETERIN"/>
    <property type="match status" value="1"/>
</dbReference>
<protein>
    <submittedName>
        <fullName evidence="9">Baculoviral IAP repeat containing 5</fullName>
    </submittedName>
</protein>
<keyword evidence="7" id="KW-0862">Zinc</keyword>
<organism evidence="9 10">
    <name type="scientific">Eptatretus burgeri</name>
    <name type="common">Inshore hagfish</name>
    <dbReference type="NCBI Taxonomy" id="7764"/>
    <lineage>
        <taxon>Eukaryota</taxon>
        <taxon>Metazoa</taxon>
        <taxon>Chordata</taxon>
        <taxon>Craniata</taxon>
        <taxon>Vertebrata</taxon>
        <taxon>Cyclostomata</taxon>
        <taxon>Myxini</taxon>
        <taxon>Myxiniformes</taxon>
        <taxon>Myxinidae</taxon>
        <taxon>Eptatretinae</taxon>
        <taxon>Eptatretus</taxon>
    </lineage>
</organism>
<dbReference type="CDD" id="cd00022">
    <property type="entry name" value="BIR"/>
    <property type="match status" value="1"/>
</dbReference>
<keyword evidence="5" id="KW-0498">Mitosis</keyword>
<dbReference type="GeneTree" id="ENSGT00510000047537"/>
<keyword evidence="4" id="KW-0479">Metal-binding</keyword>
<evidence type="ECO:0000256" key="1">
    <source>
        <dbReference type="ARBA" id="ARBA00004186"/>
    </source>
</evidence>
<keyword evidence="8" id="KW-0137">Centromere</keyword>
<comment type="subcellular location">
    <subcellularLocation>
        <location evidence="2">Chromosome</location>
        <location evidence="2">Centromere</location>
    </subcellularLocation>
    <subcellularLocation>
        <location evidence="1">Cytoplasm</location>
        <location evidence="1">Cytoskeleton</location>
        <location evidence="1">Spindle</location>
    </subcellularLocation>
</comment>
<keyword evidence="5" id="KW-0132">Cell division</keyword>
<dbReference type="Pfam" id="PF00653">
    <property type="entry name" value="BIR"/>
    <property type="match status" value="1"/>
</dbReference>
<dbReference type="SUPFAM" id="SSF57924">
    <property type="entry name" value="Inhibitor of apoptosis (IAP) repeat"/>
    <property type="match status" value="1"/>
</dbReference>
<evidence type="ECO:0000256" key="2">
    <source>
        <dbReference type="ARBA" id="ARBA00004584"/>
    </source>
</evidence>
<name>A0A8C4ND10_EPTBU</name>
<dbReference type="GO" id="GO:0000775">
    <property type="term" value="C:chromosome, centromeric region"/>
    <property type="evidence" value="ECO:0007669"/>
    <property type="project" value="UniProtKB-SubCell"/>
</dbReference>
<evidence type="ECO:0000256" key="7">
    <source>
        <dbReference type="ARBA" id="ARBA00022833"/>
    </source>
</evidence>
<evidence type="ECO:0000313" key="9">
    <source>
        <dbReference type="Ensembl" id="ENSEBUP00000005067.1"/>
    </source>
</evidence>
<reference evidence="9" key="2">
    <citation type="submission" date="2025-09" db="UniProtKB">
        <authorList>
            <consortium name="Ensembl"/>
        </authorList>
    </citation>
    <scope>IDENTIFICATION</scope>
</reference>
<keyword evidence="10" id="KW-1185">Reference proteome</keyword>
<dbReference type="PANTHER" id="PTHR46771:SF2">
    <property type="entry name" value="BACULOVIRAL IAP REPEAT-CONTAINING PROTEIN 5.1"/>
    <property type="match status" value="1"/>
</dbReference>
<proteinExistence type="inferred from homology"/>
<dbReference type="Proteomes" id="UP000694388">
    <property type="component" value="Unplaced"/>
</dbReference>
<dbReference type="Gene3D" id="1.10.1170.10">
    <property type="entry name" value="Inhibitor Of Apoptosis Protein (2mihbC-IAP-1), Chain A"/>
    <property type="match status" value="1"/>
</dbReference>
<reference evidence="9" key="1">
    <citation type="submission" date="2025-08" db="UniProtKB">
        <authorList>
            <consortium name="Ensembl"/>
        </authorList>
    </citation>
    <scope>IDENTIFICATION</scope>
</reference>
<dbReference type="Ensembl" id="ENSEBUT00000005505.1">
    <property type="protein sequence ID" value="ENSEBUP00000005067.1"/>
    <property type="gene ID" value="ENSEBUG00000003498.1"/>
</dbReference>
<accession>A0A8C4ND10</accession>
<dbReference type="PROSITE" id="PS50143">
    <property type="entry name" value="BIR_REPEAT_2"/>
    <property type="match status" value="1"/>
</dbReference>
<dbReference type="AlphaFoldDB" id="A0A8C4ND10"/>
<dbReference type="SMART" id="SM00238">
    <property type="entry name" value="BIR"/>
    <property type="match status" value="1"/>
</dbReference>
<evidence type="ECO:0000256" key="8">
    <source>
        <dbReference type="ARBA" id="ARBA00023328"/>
    </source>
</evidence>
<sequence length="145" mass="16700">MPELRELAYQERLRLVDIFYKLSKRLSSFKDWPFLEDCSCTPQKMAEAGFVHQACESEPDVVICFFCFKELDGWEPDDNPWSVVLCFKRKQHFSPNIFLVRVKPLTACKCCPPYDLCQSSKPQINVSGKWGGEPCQQQGNTLIGL</sequence>
<dbReference type="InterPro" id="IPR051190">
    <property type="entry name" value="Baculoviral_IAP"/>
</dbReference>
<dbReference type="GO" id="GO:0005819">
    <property type="term" value="C:spindle"/>
    <property type="evidence" value="ECO:0007669"/>
    <property type="project" value="UniProtKB-SubCell"/>
</dbReference>
<keyword evidence="5" id="KW-0131">Cell cycle</keyword>
<evidence type="ECO:0000256" key="5">
    <source>
        <dbReference type="ARBA" id="ARBA00022776"/>
    </source>
</evidence>
<comment type="similarity">
    <text evidence="3">Belongs to the IAP family.</text>
</comment>
<keyword evidence="6" id="KW-0159">Chromosome partition</keyword>
<evidence type="ECO:0000256" key="6">
    <source>
        <dbReference type="ARBA" id="ARBA00022829"/>
    </source>
</evidence>
<dbReference type="GO" id="GO:0007059">
    <property type="term" value="P:chromosome segregation"/>
    <property type="evidence" value="ECO:0007669"/>
    <property type="project" value="UniProtKB-KW"/>
</dbReference>